<organism evidence="4 5">
    <name type="scientific">Vibrio nereis</name>
    <dbReference type="NCBI Taxonomy" id="693"/>
    <lineage>
        <taxon>Bacteria</taxon>
        <taxon>Pseudomonadati</taxon>
        <taxon>Pseudomonadota</taxon>
        <taxon>Gammaproteobacteria</taxon>
        <taxon>Vibrionales</taxon>
        <taxon>Vibrionaceae</taxon>
        <taxon>Vibrio</taxon>
    </lineage>
</organism>
<dbReference type="Gene3D" id="3.10.450.350">
    <property type="match status" value="1"/>
</dbReference>
<feature type="transmembrane region" description="Helical" evidence="1">
    <location>
        <begin position="48"/>
        <end position="65"/>
    </location>
</feature>
<accession>A0A0M0HJX9</accession>
<keyword evidence="1" id="KW-0812">Transmembrane</keyword>
<evidence type="ECO:0000259" key="2">
    <source>
        <dbReference type="Pfam" id="PF04225"/>
    </source>
</evidence>
<keyword evidence="1" id="KW-1133">Transmembrane helix</keyword>
<evidence type="ECO:0000256" key="1">
    <source>
        <dbReference type="SAM" id="Phobius"/>
    </source>
</evidence>
<dbReference type="EMBL" id="LHPJ01000026">
    <property type="protein sequence ID" value="KOO02048.1"/>
    <property type="molecule type" value="Genomic_DNA"/>
</dbReference>
<keyword evidence="5" id="KW-1185">Reference proteome</keyword>
<dbReference type="InterPro" id="IPR013731">
    <property type="entry name" value="OapA_N"/>
</dbReference>
<sequence>MNRRKKKKPQSVDYVSVLKEKYSSIDWSGMKEKVVSQWNVLPKLHQRALMVVVPVVLLLLVIPFPQQQSEAKDPKPQRVAIDINATGLSGQQSTDDNSSPPKSQNHWQEYRVKSGDTLAQVFRTSGLPMSDLNALVKVEGSDKPLSYIKKGQLVRYKLDEDGKLDILQLEKSDQSVMFFRLSDGGFGRSK</sequence>
<dbReference type="Pfam" id="PF04225">
    <property type="entry name" value="LysM_OapA"/>
    <property type="match status" value="1"/>
</dbReference>
<dbReference type="OrthoDB" id="6398769at2"/>
<dbReference type="Pfam" id="PF08525">
    <property type="entry name" value="OapA_N"/>
    <property type="match status" value="1"/>
</dbReference>
<feature type="domain" description="Opacity-associated protein A LysM-like" evidence="2">
    <location>
        <begin position="106"/>
        <end position="190"/>
    </location>
</feature>
<dbReference type="InterPro" id="IPR007340">
    <property type="entry name" value="LysM_Opacity-associatedA"/>
</dbReference>
<evidence type="ECO:0000313" key="4">
    <source>
        <dbReference type="EMBL" id="KOO02048.1"/>
    </source>
</evidence>
<feature type="domain" description="Opacity-associated protein A-like N-terminal" evidence="3">
    <location>
        <begin position="38"/>
        <end position="64"/>
    </location>
</feature>
<evidence type="ECO:0000313" key="5">
    <source>
        <dbReference type="Proteomes" id="UP000037515"/>
    </source>
</evidence>
<reference evidence="5" key="1">
    <citation type="submission" date="2015-08" db="EMBL/GenBank/DDBJ databases">
        <title>Vibrio galatheae sp. nov., a novel member of the Vibrionaceae family isolated from the Solomon Islands.</title>
        <authorList>
            <person name="Giubergia S."/>
            <person name="Machado H."/>
            <person name="Mateiu R.V."/>
            <person name="Gram L."/>
        </authorList>
    </citation>
    <scope>NUCLEOTIDE SEQUENCE [LARGE SCALE GENOMIC DNA]</scope>
    <source>
        <strain evidence="5">DSM 19584</strain>
    </source>
</reference>
<evidence type="ECO:0000259" key="3">
    <source>
        <dbReference type="Pfam" id="PF08525"/>
    </source>
</evidence>
<comment type="caution">
    <text evidence="4">The sequence shown here is derived from an EMBL/GenBank/DDBJ whole genome shotgun (WGS) entry which is preliminary data.</text>
</comment>
<dbReference type="AlphaFoldDB" id="A0A0M0HJX9"/>
<name>A0A0M0HJX9_VIBNE</name>
<protein>
    <submittedName>
        <fullName evidence="4">Lysine transporter LysM</fullName>
    </submittedName>
</protein>
<dbReference type="Proteomes" id="UP000037515">
    <property type="component" value="Unassembled WGS sequence"/>
</dbReference>
<dbReference type="PATRIC" id="fig|693.5.peg.3611"/>
<keyword evidence="1" id="KW-0472">Membrane</keyword>
<gene>
    <name evidence="4" type="ORF">AKJ17_17775</name>
</gene>
<dbReference type="RefSeq" id="WP_053397138.1">
    <property type="nucleotide sequence ID" value="NZ_CANLZT010000014.1"/>
</dbReference>
<dbReference type="GO" id="GO:0042834">
    <property type="term" value="F:peptidoglycan binding"/>
    <property type="evidence" value="ECO:0007669"/>
    <property type="project" value="InterPro"/>
</dbReference>
<proteinExistence type="predicted"/>
<dbReference type="STRING" id="693.AKJ17_17775"/>